<name>A0A1V9FRX1_9BACT</name>
<keyword evidence="1" id="KW-0812">Transmembrane</keyword>
<keyword evidence="3" id="KW-1185">Reference proteome</keyword>
<feature type="transmembrane region" description="Helical" evidence="1">
    <location>
        <begin position="267"/>
        <end position="289"/>
    </location>
</feature>
<protein>
    <submittedName>
        <fullName evidence="2">Uncharacterized protein</fullName>
    </submittedName>
</protein>
<sequence length="374" mass="43430">MFNRINILFQSLVKPFYKENATVIFLVYMFFLLGVGHLDGEGIYEMQIKLVTALLNSTSFLLIVFFCWLLYVRKVAAFVHSWFKKPELAFLSIFNSLGVVQRFFLLLLIQVCLLLPILIYLTVIFGIGLYHHFYTSLIYVAVYICLLCIVPVFYYLFSLNPLNKVPSFAWKGIDISAGLLPAYPRILVRFVAARQKVIWLGIKIITCGLLYGIARNNTLSEYDVAFPCMFFVFGILTNAIIIHRIRAFEESNLSFYRGLPVSMKRRWGYFALVYFILLIPEFITAALLTPVHLHYADALNFALLGYSLTLMMASITYLADFTMKGFLLRILLLFSIQYSFIIKNTLIYLYPSYFVLAFLFYCFAYYRFETIAEK</sequence>
<evidence type="ECO:0000256" key="1">
    <source>
        <dbReference type="SAM" id="Phobius"/>
    </source>
</evidence>
<feature type="transmembrane region" description="Helical" evidence="1">
    <location>
        <begin position="301"/>
        <end position="319"/>
    </location>
</feature>
<feature type="transmembrane region" description="Helical" evidence="1">
    <location>
        <begin position="50"/>
        <end position="71"/>
    </location>
</feature>
<comment type="caution">
    <text evidence="2">The sequence shown here is derived from an EMBL/GenBank/DDBJ whole genome shotgun (WGS) entry which is preliminary data.</text>
</comment>
<evidence type="ECO:0000313" key="3">
    <source>
        <dbReference type="Proteomes" id="UP000192796"/>
    </source>
</evidence>
<dbReference type="OrthoDB" id="647466at2"/>
<dbReference type="AlphaFoldDB" id="A0A1V9FRX1"/>
<dbReference type="RefSeq" id="WP_081151391.1">
    <property type="nucleotide sequence ID" value="NZ_LVYD01000058.1"/>
</dbReference>
<feature type="transmembrane region" description="Helical" evidence="1">
    <location>
        <begin position="20"/>
        <end position="38"/>
    </location>
</feature>
<dbReference type="EMBL" id="LVYD01000058">
    <property type="protein sequence ID" value="OQP61104.1"/>
    <property type="molecule type" value="Genomic_DNA"/>
</dbReference>
<accession>A0A1V9FRX1</accession>
<organism evidence="2 3">
    <name type="scientific">Niastella vici</name>
    <dbReference type="NCBI Taxonomy" id="1703345"/>
    <lineage>
        <taxon>Bacteria</taxon>
        <taxon>Pseudomonadati</taxon>
        <taxon>Bacteroidota</taxon>
        <taxon>Chitinophagia</taxon>
        <taxon>Chitinophagales</taxon>
        <taxon>Chitinophagaceae</taxon>
        <taxon>Niastella</taxon>
    </lineage>
</organism>
<gene>
    <name evidence="2" type="ORF">A3860_05130</name>
</gene>
<dbReference type="Proteomes" id="UP000192796">
    <property type="component" value="Unassembled WGS sequence"/>
</dbReference>
<keyword evidence="1" id="KW-0472">Membrane</keyword>
<feature type="transmembrane region" description="Helical" evidence="1">
    <location>
        <begin position="197"/>
        <end position="214"/>
    </location>
</feature>
<feature type="transmembrane region" description="Helical" evidence="1">
    <location>
        <begin position="326"/>
        <end position="342"/>
    </location>
</feature>
<evidence type="ECO:0000313" key="2">
    <source>
        <dbReference type="EMBL" id="OQP61104.1"/>
    </source>
</evidence>
<proteinExistence type="predicted"/>
<feature type="transmembrane region" description="Helical" evidence="1">
    <location>
        <begin position="226"/>
        <end position="246"/>
    </location>
</feature>
<feature type="transmembrane region" description="Helical" evidence="1">
    <location>
        <begin position="348"/>
        <end position="368"/>
    </location>
</feature>
<dbReference type="STRING" id="1703345.A3860_05130"/>
<keyword evidence="1" id="KW-1133">Transmembrane helix</keyword>
<feature type="transmembrane region" description="Helical" evidence="1">
    <location>
        <begin position="103"/>
        <end position="130"/>
    </location>
</feature>
<reference evidence="2 3" key="1">
    <citation type="submission" date="2016-03" db="EMBL/GenBank/DDBJ databases">
        <title>Niastella vici sp. nov., isolated from farmland soil.</title>
        <authorList>
            <person name="Chen L."/>
            <person name="Wang D."/>
            <person name="Yang S."/>
            <person name="Wang G."/>
        </authorList>
    </citation>
    <scope>NUCLEOTIDE SEQUENCE [LARGE SCALE GENOMIC DNA]</scope>
    <source>
        <strain evidence="2 3">DJ57</strain>
    </source>
</reference>
<feature type="transmembrane region" description="Helical" evidence="1">
    <location>
        <begin position="137"/>
        <end position="156"/>
    </location>
</feature>